<gene>
    <name evidence="1" type="ORF">KHZ90_09710</name>
</gene>
<comment type="caution">
    <text evidence="1">The sequence shown here is derived from an EMBL/GenBank/DDBJ whole genome shotgun (WGS) entry which is preliminary data.</text>
</comment>
<dbReference type="EMBL" id="JAGZMU010000008">
    <property type="protein sequence ID" value="MBS4894031.1"/>
    <property type="molecule type" value="Genomic_DNA"/>
</dbReference>
<dbReference type="Proteomes" id="UP000778864">
    <property type="component" value="Unassembled WGS sequence"/>
</dbReference>
<sequence length="193" mass="22755">MRIRQIANCLHFVRCYECNKDIVIYSVKPTNDVYTCSKCISPRSTIRNGIDEAYETNICDKYNYKDLINIKNFKEGKCKHLNLKDIILLLSVYKNIKNPNSRVYGNYKYITYRDIEKYSLKNISFSLEFNQTSSKDIAVIYRSTMSKGGWFVLNKDKYKVLYLKDSVGDTKLLYSNIDKAKEWFDTEMKNQIS</sequence>
<dbReference type="AlphaFoldDB" id="A0A942WR31"/>
<evidence type="ECO:0000313" key="2">
    <source>
        <dbReference type="Proteomes" id="UP000778864"/>
    </source>
</evidence>
<organism evidence="1 2">
    <name type="scientific">Veillonella parvula</name>
    <name type="common">Staphylococcus parvulus</name>
    <dbReference type="NCBI Taxonomy" id="29466"/>
    <lineage>
        <taxon>Bacteria</taxon>
        <taxon>Bacillati</taxon>
        <taxon>Bacillota</taxon>
        <taxon>Negativicutes</taxon>
        <taxon>Veillonellales</taxon>
        <taxon>Veillonellaceae</taxon>
        <taxon>Veillonella</taxon>
    </lineage>
</organism>
<proteinExistence type="predicted"/>
<protein>
    <submittedName>
        <fullName evidence="1">Uncharacterized protein</fullName>
    </submittedName>
</protein>
<evidence type="ECO:0000313" key="1">
    <source>
        <dbReference type="EMBL" id="MBS4894031.1"/>
    </source>
</evidence>
<accession>A0A942WR31</accession>
<reference evidence="1" key="1">
    <citation type="submission" date="2021-02" db="EMBL/GenBank/DDBJ databases">
        <title>Infant gut strain persistence is associated with maternal origin, phylogeny, and functional potential including surface adhesion and iron acquisition.</title>
        <authorList>
            <person name="Lou Y.C."/>
        </authorList>
    </citation>
    <scope>NUCLEOTIDE SEQUENCE</scope>
    <source>
        <strain evidence="1">L3_108_031G1_dasL3_108_031G1_concoct_20</strain>
    </source>
</reference>
<dbReference type="RefSeq" id="WP_278468484.1">
    <property type="nucleotide sequence ID" value="NZ_JAGZMU010000008.1"/>
</dbReference>
<name>A0A942WR31_VEIPA</name>